<keyword evidence="4 6" id="KW-0472">Membrane</keyword>
<evidence type="ECO:0000313" key="8">
    <source>
        <dbReference type="EMBL" id="MBP2382057.1"/>
    </source>
</evidence>
<proteinExistence type="predicted"/>
<dbReference type="PANTHER" id="PTHR43027">
    <property type="entry name" value="DOXORUBICIN RESISTANCE ABC TRANSPORTER PERMEASE PROTEIN DRRC-RELATED"/>
    <property type="match status" value="1"/>
</dbReference>
<evidence type="ECO:0000256" key="5">
    <source>
        <dbReference type="ARBA" id="ARBA00023251"/>
    </source>
</evidence>
<reference evidence="8 9" key="1">
    <citation type="submission" date="2021-03" db="EMBL/GenBank/DDBJ databases">
        <title>Sequencing the genomes of 1000 actinobacteria strains.</title>
        <authorList>
            <person name="Klenk H.-P."/>
        </authorList>
    </citation>
    <scope>NUCLEOTIDE SEQUENCE [LARGE SCALE GENOMIC DNA]</scope>
    <source>
        <strain evidence="8 9">DSM 14566</strain>
    </source>
</reference>
<comment type="caution">
    <text evidence="8">The sequence shown here is derived from an EMBL/GenBank/DDBJ whole genome shotgun (WGS) entry which is preliminary data.</text>
</comment>
<feature type="domain" description="ABC-2 type transporter transmembrane" evidence="7">
    <location>
        <begin position="73"/>
        <end position="256"/>
    </location>
</feature>
<gene>
    <name evidence="8" type="ORF">JOF43_002014</name>
</gene>
<dbReference type="InterPro" id="IPR013525">
    <property type="entry name" value="ABC2_TM"/>
</dbReference>
<evidence type="ECO:0000259" key="7">
    <source>
        <dbReference type="Pfam" id="PF12698"/>
    </source>
</evidence>
<keyword evidence="3 6" id="KW-1133">Transmembrane helix</keyword>
<dbReference type="InterPro" id="IPR052902">
    <property type="entry name" value="ABC-2_transporter"/>
</dbReference>
<protein>
    <submittedName>
        <fullName evidence="8">ABC-2 type transport system permease protein</fullName>
    </submittedName>
</protein>
<evidence type="ECO:0000256" key="1">
    <source>
        <dbReference type="ARBA" id="ARBA00004141"/>
    </source>
</evidence>
<organism evidence="8 9">
    <name type="scientific">Brachybacterium sacelli</name>
    <dbReference type="NCBI Taxonomy" id="173364"/>
    <lineage>
        <taxon>Bacteria</taxon>
        <taxon>Bacillati</taxon>
        <taxon>Actinomycetota</taxon>
        <taxon>Actinomycetes</taxon>
        <taxon>Micrococcales</taxon>
        <taxon>Dermabacteraceae</taxon>
        <taxon>Brachybacterium</taxon>
    </lineage>
</organism>
<feature type="transmembrane region" description="Helical" evidence="6">
    <location>
        <begin position="70"/>
        <end position="98"/>
    </location>
</feature>
<feature type="transmembrane region" description="Helical" evidence="6">
    <location>
        <begin position="238"/>
        <end position="259"/>
    </location>
</feature>
<accession>A0ABS4X0Q9</accession>
<evidence type="ECO:0000256" key="6">
    <source>
        <dbReference type="SAM" id="Phobius"/>
    </source>
</evidence>
<feature type="transmembrane region" description="Helical" evidence="6">
    <location>
        <begin position="183"/>
        <end position="202"/>
    </location>
</feature>
<dbReference type="EMBL" id="JAGIOD010000001">
    <property type="protein sequence ID" value="MBP2382057.1"/>
    <property type="molecule type" value="Genomic_DNA"/>
</dbReference>
<evidence type="ECO:0000256" key="4">
    <source>
        <dbReference type="ARBA" id="ARBA00023136"/>
    </source>
</evidence>
<keyword evidence="2 6" id="KW-0812">Transmembrane</keyword>
<evidence type="ECO:0000313" key="9">
    <source>
        <dbReference type="Proteomes" id="UP001519290"/>
    </source>
</evidence>
<feature type="transmembrane region" description="Helical" evidence="6">
    <location>
        <begin position="118"/>
        <end position="144"/>
    </location>
</feature>
<sequence>MSANDARASAPRRSRRPGLRSLAVLVLSEAKMVVRDTAGLIVPLGLPLLILLTSAGSSGEQVITAGRTALDLFVLPLVITMVLTMVGVLNMPSFLAYYRRSGILRRLALTPASPVTVMAAQVIVSILQSVLGITLALVVALTVFGARPPVDLLPALGVLALAAAAMYAMGMIVAATAPTPNSAVAIGLIGFLLLGATGGMFGGLQSLPEPIARIGGHLPFGATVEALGAAWAGQPVGAAPLLSLVAAIVVGVTIASWLFRWE</sequence>
<name>A0ABS4X0Q9_9MICO</name>
<evidence type="ECO:0000256" key="3">
    <source>
        <dbReference type="ARBA" id="ARBA00022989"/>
    </source>
</evidence>
<feature type="transmembrane region" description="Helical" evidence="6">
    <location>
        <begin position="156"/>
        <end position="177"/>
    </location>
</feature>
<feature type="transmembrane region" description="Helical" evidence="6">
    <location>
        <begin position="40"/>
        <end position="58"/>
    </location>
</feature>
<keyword evidence="5" id="KW-0046">Antibiotic resistance</keyword>
<dbReference type="Proteomes" id="UP001519290">
    <property type="component" value="Unassembled WGS sequence"/>
</dbReference>
<evidence type="ECO:0000256" key="2">
    <source>
        <dbReference type="ARBA" id="ARBA00022692"/>
    </source>
</evidence>
<dbReference type="PANTHER" id="PTHR43027:SF2">
    <property type="entry name" value="TRANSPORT PERMEASE PROTEIN"/>
    <property type="match status" value="1"/>
</dbReference>
<comment type="subcellular location">
    <subcellularLocation>
        <location evidence="1">Membrane</location>
        <topology evidence="1">Multi-pass membrane protein</topology>
    </subcellularLocation>
</comment>
<keyword evidence="9" id="KW-1185">Reference proteome</keyword>
<dbReference type="Pfam" id="PF12698">
    <property type="entry name" value="ABC2_membrane_3"/>
    <property type="match status" value="1"/>
</dbReference>
<dbReference type="PIRSF" id="PIRSF006648">
    <property type="entry name" value="DrrB"/>
    <property type="match status" value="1"/>
</dbReference>
<dbReference type="RefSeq" id="WP_209901674.1">
    <property type="nucleotide sequence ID" value="NZ_BAAAJW010000011.1"/>
</dbReference>
<dbReference type="InterPro" id="IPR000412">
    <property type="entry name" value="ABC_2_transport"/>
</dbReference>